<proteinExistence type="predicted"/>
<name>A0AAD5RJH7_9PEZI</name>
<comment type="caution">
    <text evidence="1">The sequence shown here is derived from an EMBL/GenBank/DDBJ whole genome shotgun (WGS) entry which is preliminary data.</text>
</comment>
<protein>
    <submittedName>
        <fullName evidence="1">Uncharacterized protein</fullName>
    </submittedName>
</protein>
<keyword evidence="2" id="KW-1185">Reference proteome</keyword>
<dbReference type="AlphaFoldDB" id="A0AAD5RJH7"/>
<reference evidence="1" key="1">
    <citation type="submission" date="2022-07" db="EMBL/GenBank/DDBJ databases">
        <title>Draft genome sequence of Zalerion maritima ATCC 34329, a (micro)plastics degrading marine fungus.</title>
        <authorList>
            <person name="Paco A."/>
            <person name="Goncalves M.F.M."/>
            <person name="Rocha-Santos T.A.P."/>
            <person name="Alves A."/>
        </authorList>
    </citation>
    <scope>NUCLEOTIDE SEQUENCE</scope>
    <source>
        <strain evidence="1">ATCC 34329</strain>
    </source>
</reference>
<evidence type="ECO:0000313" key="1">
    <source>
        <dbReference type="EMBL" id="KAJ2895137.1"/>
    </source>
</evidence>
<sequence>MGCELRLGELTPSSLFVEWCRLLQLLPRTWLSSLHGTPVLERDGTPFVRRLRWLAKDLKLDLKYYCGLWGEKTMFQLGMGWELARGAYSKTSPTVDQTADLKVGKELWRRGVRPTWSWMSCEQPMRLPLSVNAKWTVECLDYWERLNNDGVPYGTSIRVKLDALKASLYKPPPNPTTVSSPAYVCWDPDETGLHIFLDAIPGSPRHKFTLSLDVNLAEVFCVPLTWEGEFNADGPPPLASIMSVMILGLVDQDHRQHQPMWRAGSHLPRNVSE</sequence>
<gene>
    <name evidence="1" type="ORF">MKZ38_006881</name>
</gene>
<accession>A0AAD5RJH7</accession>
<organism evidence="1 2">
    <name type="scientific">Zalerion maritima</name>
    <dbReference type="NCBI Taxonomy" id="339359"/>
    <lineage>
        <taxon>Eukaryota</taxon>
        <taxon>Fungi</taxon>
        <taxon>Dikarya</taxon>
        <taxon>Ascomycota</taxon>
        <taxon>Pezizomycotina</taxon>
        <taxon>Sordariomycetes</taxon>
        <taxon>Lulworthiomycetidae</taxon>
        <taxon>Lulworthiales</taxon>
        <taxon>Lulworthiaceae</taxon>
        <taxon>Zalerion</taxon>
    </lineage>
</organism>
<dbReference type="Proteomes" id="UP001201980">
    <property type="component" value="Unassembled WGS sequence"/>
</dbReference>
<evidence type="ECO:0000313" key="2">
    <source>
        <dbReference type="Proteomes" id="UP001201980"/>
    </source>
</evidence>
<dbReference type="EMBL" id="JAKWBI020000425">
    <property type="protein sequence ID" value="KAJ2895137.1"/>
    <property type="molecule type" value="Genomic_DNA"/>
</dbReference>